<organism evidence="1 2">
    <name type="scientific">Citrobacter koseri</name>
    <name type="common">Citrobacter diversus</name>
    <dbReference type="NCBI Taxonomy" id="545"/>
    <lineage>
        <taxon>Bacteria</taxon>
        <taxon>Pseudomonadati</taxon>
        <taxon>Pseudomonadota</taxon>
        <taxon>Gammaproteobacteria</taxon>
        <taxon>Enterobacterales</taxon>
        <taxon>Enterobacteriaceae</taxon>
        <taxon>Citrobacter</taxon>
    </lineage>
</organism>
<evidence type="ECO:0000313" key="1">
    <source>
        <dbReference type="EMBL" id="SQB29064.1"/>
    </source>
</evidence>
<accession>A0A2X2VL16</accession>
<gene>
    <name evidence="1" type="ORF">NCTC10786_02837</name>
</gene>
<protein>
    <submittedName>
        <fullName evidence="1">Uncharacterized protein</fullName>
    </submittedName>
</protein>
<dbReference type="Proteomes" id="UP000251584">
    <property type="component" value="Unassembled WGS sequence"/>
</dbReference>
<name>A0A2X2VL16_CITKO</name>
<proteinExistence type="predicted"/>
<dbReference type="EMBL" id="UAVY01000004">
    <property type="protein sequence ID" value="SQB29064.1"/>
    <property type="molecule type" value="Genomic_DNA"/>
</dbReference>
<reference evidence="1 2" key="1">
    <citation type="submission" date="2018-06" db="EMBL/GenBank/DDBJ databases">
        <authorList>
            <consortium name="Pathogen Informatics"/>
            <person name="Doyle S."/>
        </authorList>
    </citation>
    <scope>NUCLEOTIDE SEQUENCE [LARGE SCALE GENOMIC DNA]</scope>
    <source>
        <strain evidence="1 2">NCTC10786</strain>
    </source>
</reference>
<sequence length="147" mass="17009">MLGASFQQFLIEALLASASIRGGLTAVNKCKHHDKGSFYNAFFQLSIGLERFFKIIYVVQYMIDNDLKKPTSKQLRNIGHDINSLHQNAVTIALRYKKHDKELWELNDEQALILTMLSDFGKETRYYNLNTIVEDKKIINDPLEQWG</sequence>
<evidence type="ECO:0000313" key="2">
    <source>
        <dbReference type="Proteomes" id="UP000251584"/>
    </source>
</evidence>
<dbReference type="AlphaFoldDB" id="A0A2X2VL16"/>